<feature type="region of interest" description="Disordered" evidence="1">
    <location>
        <begin position="1"/>
        <end position="42"/>
    </location>
</feature>
<dbReference type="AlphaFoldDB" id="A0A9N7YZQ1"/>
<proteinExistence type="predicted"/>
<evidence type="ECO:0000313" key="3">
    <source>
        <dbReference type="Proteomes" id="UP001153269"/>
    </source>
</evidence>
<accession>A0A9N7YZQ1</accession>
<organism evidence="2 3">
    <name type="scientific">Pleuronectes platessa</name>
    <name type="common">European plaice</name>
    <dbReference type="NCBI Taxonomy" id="8262"/>
    <lineage>
        <taxon>Eukaryota</taxon>
        <taxon>Metazoa</taxon>
        <taxon>Chordata</taxon>
        <taxon>Craniata</taxon>
        <taxon>Vertebrata</taxon>
        <taxon>Euteleostomi</taxon>
        <taxon>Actinopterygii</taxon>
        <taxon>Neopterygii</taxon>
        <taxon>Teleostei</taxon>
        <taxon>Neoteleostei</taxon>
        <taxon>Acanthomorphata</taxon>
        <taxon>Carangaria</taxon>
        <taxon>Pleuronectiformes</taxon>
        <taxon>Pleuronectoidei</taxon>
        <taxon>Pleuronectidae</taxon>
        <taxon>Pleuronectes</taxon>
    </lineage>
</organism>
<comment type="caution">
    <text evidence="2">The sequence shown here is derived from an EMBL/GenBank/DDBJ whole genome shotgun (WGS) entry which is preliminary data.</text>
</comment>
<feature type="non-terminal residue" evidence="2">
    <location>
        <position position="1"/>
    </location>
</feature>
<sequence>HSCDVDSAAEGEFRLPLLSPADASPHLHPTDPEPEPGGPGRSRRLQCVLHAALAVCPVCAAHPGGFSVCLVHPGLPGSHQDAVHPGHSH</sequence>
<feature type="non-terminal residue" evidence="2">
    <location>
        <position position="89"/>
    </location>
</feature>
<dbReference type="EMBL" id="CADEAL010003328">
    <property type="protein sequence ID" value="CAB1444210.1"/>
    <property type="molecule type" value="Genomic_DNA"/>
</dbReference>
<protein>
    <submittedName>
        <fullName evidence="2">Uncharacterized protein</fullName>
    </submittedName>
</protein>
<reference evidence="2" key="1">
    <citation type="submission" date="2020-03" db="EMBL/GenBank/DDBJ databases">
        <authorList>
            <person name="Weist P."/>
        </authorList>
    </citation>
    <scope>NUCLEOTIDE SEQUENCE</scope>
</reference>
<gene>
    <name evidence="2" type="ORF">PLEPLA_LOCUS31926</name>
</gene>
<evidence type="ECO:0000256" key="1">
    <source>
        <dbReference type="SAM" id="MobiDB-lite"/>
    </source>
</evidence>
<keyword evidence="3" id="KW-1185">Reference proteome</keyword>
<evidence type="ECO:0000313" key="2">
    <source>
        <dbReference type="EMBL" id="CAB1444210.1"/>
    </source>
</evidence>
<name>A0A9N7YZQ1_PLEPL</name>
<dbReference type="Proteomes" id="UP001153269">
    <property type="component" value="Unassembled WGS sequence"/>
</dbReference>